<dbReference type="InterPro" id="IPR001131">
    <property type="entry name" value="Peptidase_M24B_aminopep-P_CS"/>
</dbReference>
<dbReference type="PANTHER" id="PTHR43226">
    <property type="entry name" value="XAA-PRO AMINOPEPTIDASE 3"/>
    <property type="match status" value="1"/>
</dbReference>
<evidence type="ECO:0000256" key="5">
    <source>
        <dbReference type="ARBA" id="ARBA00023211"/>
    </source>
</evidence>
<proteinExistence type="inferred from homology"/>
<dbReference type="InterPro" id="IPR052433">
    <property type="entry name" value="X-Pro_dipept-like"/>
</dbReference>
<dbReference type="Pfam" id="PF00557">
    <property type="entry name" value="Peptidase_M24"/>
    <property type="match status" value="1"/>
</dbReference>
<reference evidence="8 9" key="1">
    <citation type="submission" date="2016-07" db="EMBL/GenBank/DDBJ databases">
        <title>Pervasive Adenine N6-methylation of Active Genes in Fungi.</title>
        <authorList>
            <consortium name="DOE Joint Genome Institute"/>
            <person name="Mondo S.J."/>
            <person name="Dannebaum R.O."/>
            <person name="Kuo R.C."/>
            <person name="Labutti K."/>
            <person name="Haridas S."/>
            <person name="Kuo A."/>
            <person name="Salamov A."/>
            <person name="Ahrendt S.R."/>
            <person name="Lipzen A."/>
            <person name="Sullivan W."/>
            <person name="Andreopoulos W.B."/>
            <person name="Clum A."/>
            <person name="Lindquist E."/>
            <person name="Daum C."/>
            <person name="Ramamoorthy G.K."/>
            <person name="Gryganskyi A."/>
            <person name="Culley D."/>
            <person name="Magnuson J.K."/>
            <person name="James T.Y."/>
            <person name="O'Malley M.A."/>
            <person name="Stajich J.E."/>
            <person name="Spatafora J.W."/>
            <person name="Visel A."/>
            <person name="Grigoriev I.V."/>
        </authorList>
    </citation>
    <scope>NUCLEOTIDE SEQUENCE [LARGE SCALE GENOMIC DNA]</scope>
    <source>
        <strain evidence="8 9">12-1054</strain>
    </source>
</reference>
<keyword evidence="5" id="KW-0464">Manganese</keyword>
<evidence type="ECO:0000256" key="3">
    <source>
        <dbReference type="ARBA" id="ARBA00022723"/>
    </source>
</evidence>
<comment type="similarity">
    <text evidence="2 6">Belongs to the peptidase M24B family.</text>
</comment>
<dbReference type="OMA" id="YELRMIR"/>
<dbReference type="SUPFAM" id="SSF53092">
    <property type="entry name" value="Creatinase/prolidase N-terminal domain"/>
    <property type="match status" value="1"/>
</dbReference>
<evidence type="ECO:0000313" key="9">
    <source>
        <dbReference type="Proteomes" id="UP000193685"/>
    </source>
</evidence>
<evidence type="ECO:0000256" key="6">
    <source>
        <dbReference type="RuleBase" id="RU000590"/>
    </source>
</evidence>
<evidence type="ECO:0000313" key="8">
    <source>
        <dbReference type="EMBL" id="ORY76610.1"/>
    </source>
</evidence>
<dbReference type="GO" id="GO:0070006">
    <property type="term" value="F:metalloaminopeptidase activity"/>
    <property type="evidence" value="ECO:0007669"/>
    <property type="project" value="InterPro"/>
</dbReference>
<dbReference type="STRING" id="56484.A0A1Y2EYG6"/>
<feature type="domain" description="Aminopeptidase P N-terminal" evidence="7">
    <location>
        <begin position="10"/>
        <end position="142"/>
    </location>
</feature>
<dbReference type="InterPro" id="IPR036005">
    <property type="entry name" value="Creatinase/aminopeptidase-like"/>
</dbReference>
<keyword evidence="9" id="KW-1185">Reference proteome</keyword>
<keyword evidence="4" id="KW-0378">Hydrolase</keyword>
<evidence type="ECO:0000256" key="2">
    <source>
        <dbReference type="ARBA" id="ARBA00008766"/>
    </source>
</evidence>
<dbReference type="Gene3D" id="3.90.230.10">
    <property type="entry name" value="Creatinase/methionine aminopeptidase superfamily"/>
    <property type="match status" value="1"/>
</dbReference>
<comment type="caution">
    <text evidence="8">The sequence shown here is derived from an EMBL/GenBank/DDBJ whole genome shotgun (WGS) entry which is preliminary data.</text>
</comment>
<evidence type="ECO:0000259" key="7">
    <source>
        <dbReference type="SMART" id="SM01011"/>
    </source>
</evidence>
<dbReference type="OrthoDB" id="10261878at2759"/>
<dbReference type="PANTHER" id="PTHR43226:SF1">
    <property type="entry name" value="XAA-PRO DIPEPTIDASE"/>
    <property type="match status" value="1"/>
</dbReference>
<dbReference type="CDD" id="cd01087">
    <property type="entry name" value="Prolidase"/>
    <property type="match status" value="1"/>
</dbReference>
<dbReference type="Pfam" id="PF05195">
    <property type="entry name" value="AMP_N"/>
    <property type="match status" value="1"/>
</dbReference>
<evidence type="ECO:0000256" key="1">
    <source>
        <dbReference type="ARBA" id="ARBA00001936"/>
    </source>
</evidence>
<dbReference type="Gene3D" id="3.40.350.10">
    <property type="entry name" value="Creatinase/prolidase N-terminal domain"/>
    <property type="match status" value="1"/>
</dbReference>
<dbReference type="GO" id="GO:0006508">
    <property type="term" value="P:proteolysis"/>
    <property type="evidence" value="ECO:0007669"/>
    <property type="project" value="TreeGrafter"/>
</dbReference>
<dbReference type="RefSeq" id="XP_040722690.1">
    <property type="nucleotide sequence ID" value="XM_040868065.1"/>
</dbReference>
<dbReference type="InterPro" id="IPR000994">
    <property type="entry name" value="Pept_M24"/>
</dbReference>
<name>A0A1Y2EYG6_PROLT</name>
<dbReference type="AlphaFoldDB" id="A0A1Y2EYG6"/>
<evidence type="ECO:0000256" key="4">
    <source>
        <dbReference type="ARBA" id="ARBA00022801"/>
    </source>
</evidence>
<dbReference type="SUPFAM" id="SSF55920">
    <property type="entry name" value="Creatinase/aminopeptidase"/>
    <property type="match status" value="1"/>
</dbReference>
<dbReference type="SMART" id="SM01011">
    <property type="entry name" value="AMP_N"/>
    <property type="match status" value="1"/>
</dbReference>
<organism evidence="8 9">
    <name type="scientific">Protomyces lactucae-debilis</name>
    <dbReference type="NCBI Taxonomy" id="2754530"/>
    <lineage>
        <taxon>Eukaryota</taxon>
        <taxon>Fungi</taxon>
        <taxon>Dikarya</taxon>
        <taxon>Ascomycota</taxon>
        <taxon>Taphrinomycotina</taxon>
        <taxon>Taphrinomycetes</taxon>
        <taxon>Taphrinales</taxon>
        <taxon>Protomycetaceae</taxon>
        <taxon>Protomyces</taxon>
    </lineage>
</organism>
<sequence length="430" mass="48109">MARIKKKLKYPARDHLRRVAAALSRPLKSNYILLHGADSIQRGFSDQTYPFDQESNFYYLTGAQSPGWTLLYDIKEDNAVIYIPPQREPRQVAYMGQTESTEQVMASYEVDAAYYHDKLGSAFIQFGAKFYTFTDAALMEALAACRVIKDKYELVALCTANNITCDAHRSIARQLKHYTSERQAEADFLRACRLAGAPTQAYNPIIASGAHASVLHYGANDASFFDAELVLVDAAAEYNRYAADVTRTYPLSGKFSHKARQIYENVYELQMLGISMIRPGQAMQEIHMAVMKRLGEMLVALGFLKCDAETCYKLQLGVAFMMHGLGHQIGLDVHDVSPSKGSVPQKTESFTLQAGQVITIEPGIYFNESFLQTYYEGEHGHHFDQEHIASYASVGGVRIEDCLLVTETGFENLTNLPKHIDAIECLVQEA</sequence>
<dbReference type="GeneID" id="63784664"/>
<gene>
    <name evidence="8" type="ORF">BCR37DRAFT_351377</name>
</gene>
<dbReference type="Proteomes" id="UP000193685">
    <property type="component" value="Unassembled WGS sequence"/>
</dbReference>
<protein>
    <submittedName>
        <fullName evidence="8">Peptidase M24, structural domain-containing protein</fullName>
    </submittedName>
</protein>
<dbReference type="PROSITE" id="PS00491">
    <property type="entry name" value="PROLINE_PEPTIDASE"/>
    <property type="match status" value="1"/>
</dbReference>
<dbReference type="GO" id="GO:0030145">
    <property type="term" value="F:manganese ion binding"/>
    <property type="evidence" value="ECO:0007669"/>
    <property type="project" value="InterPro"/>
</dbReference>
<dbReference type="InterPro" id="IPR007865">
    <property type="entry name" value="Aminopep_P_N"/>
</dbReference>
<keyword evidence="3 6" id="KW-0479">Metal-binding</keyword>
<accession>A0A1Y2EYG6</accession>
<comment type="cofactor">
    <cofactor evidence="1">
        <name>Mn(2+)</name>
        <dbReference type="ChEBI" id="CHEBI:29035"/>
    </cofactor>
</comment>
<dbReference type="InterPro" id="IPR029149">
    <property type="entry name" value="Creatin/AminoP/Spt16_N"/>
</dbReference>
<dbReference type="EMBL" id="MCFI01000022">
    <property type="protein sequence ID" value="ORY76610.1"/>
    <property type="molecule type" value="Genomic_DNA"/>
</dbReference>